<evidence type="ECO:0000256" key="2">
    <source>
        <dbReference type="SAM" id="Phobius"/>
    </source>
</evidence>
<organism evidence="3">
    <name type="scientific">Ixodes ricinus</name>
    <name type="common">Common tick</name>
    <name type="synonym">Acarus ricinus</name>
    <dbReference type="NCBI Taxonomy" id="34613"/>
    <lineage>
        <taxon>Eukaryota</taxon>
        <taxon>Metazoa</taxon>
        <taxon>Ecdysozoa</taxon>
        <taxon>Arthropoda</taxon>
        <taxon>Chelicerata</taxon>
        <taxon>Arachnida</taxon>
        <taxon>Acari</taxon>
        <taxon>Parasitiformes</taxon>
        <taxon>Ixodida</taxon>
        <taxon>Ixodoidea</taxon>
        <taxon>Ixodidae</taxon>
        <taxon>Ixodinae</taxon>
        <taxon>Ixodes</taxon>
    </lineage>
</organism>
<feature type="compositionally biased region" description="Basic residues" evidence="1">
    <location>
        <begin position="84"/>
        <end position="103"/>
    </location>
</feature>
<feature type="region of interest" description="Disordered" evidence="1">
    <location>
        <begin position="83"/>
        <end position="110"/>
    </location>
</feature>
<reference evidence="3" key="1">
    <citation type="submission" date="2019-12" db="EMBL/GenBank/DDBJ databases">
        <title>An insight into the sialome of adult female Ixodes ricinus ticks feeding for 6 days.</title>
        <authorList>
            <person name="Perner J."/>
            <person name="Ribeiro J.M.C."/>
        </authorList>
    </citation>
    <scope>NUCLEOTIDE SEQUENCE</scope>
    <source>
        <strain evidence="3">Semi-engorged</strain>
        <tissue evidence="3">Salivary glands</tissue>
    </source>
</reference>
<dbReference type="AlphaFoldDB" id="A0A6B0UJ99"/>
<dbReference type="EMBL" id="GIFC01007659">
    <property type="protein sequence ID" value="MXU89742.1"/>
    <property type="molecule type" value="Transcribed_RNA"/>
</dbReference>
<keyword evidence="2" id="KW-0472">Membrane</keyword>
<proteinExistence type="predicted"/>
<keyword evidence="2" id="KW-0812">Transmembrane</keyword>
<evidence type="ECO:0000256" key="1">
    <source>
        <dbReference type="SAM" id="MobiDB-lite"/>
    </source>
</evidence>
<name>A0A6B0UJ99_IXORI</name>
<accession>A0A6B0UJ99</accession>
<evidence type="ECO:0000313" key="3">
    <source>
        <dbReference type="EMBL" id="MXU89742.1"/>
    </source>
</evidence>
<sequence>MKSLALIRAGGTWGSACWPAVELFLPAGAVATAAAIVAFASVWFPSAGSVTTPSSGAADIIRAVFSGVGTTWLESFFGQNSKTSRTHARTNNTHRHHGAKFGSRRFTQTA</sequence>
<protein>
    <submittedName>
        <fullName evidence="3">Putative secreted protein</fullName>
    </submittedName>
</protein>
<feature type="transmembrane region" description="Helical" evidence="2">
    <location>
        <begin position="23"/>
        <end position="44"/>
    </location>
</feature>
<keyword evidence="2" id="KW-1133">Transmembrane helix</keyword>